<dbReference type="Proteomes" id="UP000001593">
    <property type="component" value="Unassembled WGS sequence"/>
</dbReference>
<evidence type="ECO:0000256" key="3">
    <source>
        <dbReference type="ARBA" id="ARBA00022691"/>
    </source>
</evidence>
<dbReference type="STRING" id="45351.A7SBQ3"/>
<keyword evidence="3" id="KW-0949">S-adenosyl-L-methionine</keyword>
<evidence type="ECO:0000313" key="5">
    <source>
        <dbReference type="Proteomes" id="UP000001593"/>
    </source>
</evidence>
<dbReference type="InterPro" id="IPR016673">
    <property type="entry name" value="HHMT-like"/>
</dbReference>
<name>A7SBQ3_NEMVE</name>
<dbReference type="GO" id="GO:0032259">
    <property type="term" value="P:methylation"/>
    <property type="evidence" value="ECO:0007669"/>
    <property type="project" value="UniProtKB-KW"/>
</dbReference>
<dbReference type="InterPro" id="IPR029063">
    <property type="entry name" value="SAM-dependent_MTases_sf"/>
</dbReference>
<sequence>MSVLPILDHYNHSYFVFWKCSNIDQSTAACLKEVIPNILSKKELVISVENPIRILSVGSGRGELDMVILRSILAGYKAGRALIHQTVVEPSNSSLVDFKKAAASDDIPEVVFSFHPTTFQEFSNGNQRERKYFMIHFLHSIYYMDIKTALAWSYDNLQNGGIIVCLVRTAQQPIYQTLKMLASLKGKAFCHICSEDVTDVIKENGWEFEKHAVKFYLDLKDILDAESTEGNLLLDFLTLTPYFRKTEPIEIAQQIEELIKELSYIQDGKMVAKFDSELIVIHK</sequence>
<dbReference type="PIRSF" id="PIRSF016616">
    <property type="entry name" value="HHMT"/>
    <property type="match status" value="1"/>
</dbReference>
<keyword evidence="1" id="KW-0489">Methyltransferase</keyword>
<gene>
    <name evidence="4" type="ORF">NEMVEDRAFT_v1g209806</name>
</gene>
<evidence type="ECO:0000256" key="1">
    <source>
        <dbReference type="ARBA" id="ARBA00022603"/>
    </source>
</evidence>
<dbReference type="Gene3D" id="3.40.50.150">
    <property type="entry name" value="Vaccinia Virus protein VP39"/>
    <property type="match status" value="1"/>
</dbReference>
<evidence type="ECO:0008006" key="6">
    <source>
        <dbReference type="Google" id="ProtNLM"/>
    </source>
</evidence>
<dbReference type="AlphaFoldDB" id="A7SBQ3"/>
<accession>A7SBQ3</accession>
<dbReference type="OrthoDB" id="5957730at2759"/>
<organism evidence="4 5">
    <name type="scientific">Nematostella vectensis</name>
    <name type="common">Starlet sea anemone</name>
    <dbReference type="NCBI Taxonomy" id="45351"/>
    <lineage>
        <taxon>Eukaryota</taxon>
        <taxon>Metazoa</taxon>
        <taxon>Cnidaria</taxon>
        <taxon>Anthozoa</taxon>
        <taxon>Hexacorallia</taxon>
        <taxon>Actiniaria</taxon>
        <taxon>Edwardsiidae</taxon>
        <taxon>Nematostella</taxon>
    </lineage>
</organism>
<reference evidence="4 5" key="1">
    <citation type="journal article" date="2007" name="Science">
        <title>Sea anemone genome reveals ancestral eumetazoan gene repertoire and genomic organization.</title>
        <authorList>
            <person name="Putnam N.H."/>
            <person name="Srivastava M."/>
            <person name="Hellsten U."/>
            <person name="Dirks B."/>
            <person name="Chapman J."/>
            <person name="Salamov A."/>
            <person name="Terry A."/>
            <person name="Shapiro H."/>
            <person name="Lindquist E."/>
            <person name="Kapitonov V.V."/>
            <person name="Jurka J."/>
            <person name="Genikhovich G."/>
            <person name="Grigoriev I.V."/>
            <person name="Lucas S.M."/>
            <person name="Steele R.E."/>
            <person name="Finnerty J.R."/>
            <person name="Technau U."/>
            <person name="Martindale M.Q."/>
            <person name="Rokhsar D.S."/>
        </authorList>
    </citation>
    <scope>NUCLEOTIDE SEQUENCE [LARGE SCALE GENOMIC DNA]</scope>
    <source>
        <strain evidence="5">CH2 X CH6</strain>
    </source>
</reference>
<dbReference type="GO" id="GO:0008170">
    <property type="term" value="F:N-methyltransferase activity"/>
    <property type="evidence" value="ECO:0007669"/>
    <property type="project" value="InterPro"/>
</dbReference>
<evidence type="ECO:0000313" key="4">
    <source>
        <dbReference type="EMBL" id="EDO38881.1"/>
    </source>
</evidence>
<dbReference type="OMA" id="TQGAYFC"/>
<dbReference type="eggNOG" id="ENOG502QQJ1">
    <property type="taxonomic scope" value="Eukaryota"/>
</dbReference>
<keyword evidence="2" id="KW-0808">Transferase</keyword>
<dbReference type="InParanoid" id="A7SBQ3"/>
<dbReference type="SUPFAM" id="SSF53335">
    <property type="entry name" value="S-adenosyl-L-methionine-dependent methyltransferases"/>
    <property type="match status" value="1"/>
</dbReference>
<dbReference type="PhylomeDB" id="A7SBQ3"/>
<evidence type="ECO:0000256" key="2">
    <source>
        <dbReference type="ARBA" id="ARBA00022679"/>
    </source>
</evidence>
<keyword evidence="5" id="KW-1185">Reference proteome</keyword>
<dbReference type="EMBL" id="DS469617">
    <property type="protein sequence ID" value="EDO38881.1"/>
    <property type="molecule type" value="Genomic_DNA"/>
</dbReference>
<protein>
    <recommendedName>
        <fullName evidence="6">Histamine N-methyltransferase</fullName>
    </recommendedName>
</protein>
<dbReference type="HOGENOM" id="CLU_984490_0_0_1"/>
<proteinExistence type="predicted"/>